<proteinExistence type="predicted"/>
<gene>
    <name evidence="2" type="ORF">H7313_07350</name>
</gene>
<feature type="transmembrane region" description="Helical" evidence="1">
    <location>
        <begin position="105"/>
        <end position="128"/>
    </location>
</feature>
<keyword evidence="3" id="KW-1185">Reference proteome</keyword>
<keyword evidence="1" id="KW-0472">Membrane</keyword>
<name>A0A842JF98_9ACTN</name>
<feature type="transmembrane region" description="Helical" evidence="1">
    <location>
        <begin position="148"/>
        <end position="172"/>
    </location>
</feature>
<evidence type="ECO:0000256" key="1">
    <source>
        <dbReference type="SAM" id="Phobius"/>
    </source>
</evidence>
<accession>A0A842JF98</accession>
<protein>
    <recommendedName>
        <fullName evidence="4">DUF2798 domain-containing protein</fullName>
    </recommendedName>
</protein>
<evidence type="ECO:0000313" key="2">
    <source>
        <dbReference type="EMBL" id="MBC2889161.1"/>
    </source>
</evidence>
<keyword evidence="1" id="KW-1133">Transmembrane helix</keyword>
<sequence length="184" mass="19741">MTRSENPGERRFHYTYVDCLRGDFDAPSSEGEGTLFQTLFVVGMATAMILFVNVVVHPAPSFDPLALLASFPLWFCIAFTVRSLFANRLSFWLLDKICGGRREGVGVSAVLVLVNVCIMAPVMCAIGVTLSGVPLGAFAGAYVGTLPLAAAAAYALCFLVVRPLVMLVFSNACKPLLARMRQAG</sequence>
<feature type="transmembrane region" description="Helical" evidence="1">
    <location>
        <begin position="65"/>
        <end position="85"/>
    </location>
</feature>
<dbReference type="Proteomes" id="UP000587396">
    <property type="component" value="Unassembled WGS sequence"/>
</dbReference>
<evidence type="ECO:0008006" key="4">
    <source>
        <dbReference type="Google" id="ProtNLM"/>
    </source>
</evidence>
<dbReference type="AlphaFoldDB" id="A0A842JF98"/>
<keyword evidence="1" id="KW-0812">Transmembrane</keyword>
<feature type="transmembrane region" description="Helical" evidence="1">
    <location>
        <begin position="39"/>
        <end position="59"/>
    </location>
</feature>
<dbReference type="RefSeq" id="WP_185905036.1">
    <property type="nucleotide sequence ID" value="NZ_JACMSE010000004.1"/>
</dbReference>
<evidence type="ECO:0000313" key="3">
    <source>
        <dbReference type="Proteomes" id="UP000587396"/>
    </source>
</evidence>
<dbReference type="EMBL" id="JACMSE010000004">
    <property type="protein sequence ID" value="MBC2889161.1"/>
    <property type="molecule type" value="Genomic_DNA"/>
</dbReference>
<organism evidence="2 3">
    <name type="scientific">Gordonibacter massiliensis</name>
    <name type="common">ex Traore et al. 2017</name>
    <dbReference type="NCBI Taxonomy" id="1841863"/>
    <lineage>
        <taxon>Bacteria</taxon>
        <taxon>Bacillati</taxon>
        <taxon>Actinomycetota</taxon>
        <taxon>Coriobacteriia</taxon>
        <taxon>Eggerthellales</taxon>
        <taxon>Eggerthellaceae</taxon>
        <taxon>Gordonibacter</taxon>
    </lineage>
</organism>
<reference evidence="2 3" key="1">
    <citation type="submission" date="2020-08" db="EMBL/GenBank/DDBJ databases">
        <authorList>
            <person name="Liu C."/>
            <person name="Sun Q."/>
        </authorList>
    </citation>
    <scope>NUCLEOTIDE SEQUENCE [LARGE SCALE GENOMIC DNA]</scope>
    <source>
        <strain evidence="2 3">N22</strain>
    </source>
</reference>
<comment type="caution">
    <text evidence="2">The sequence shown here is derived from an EMBL/GenBank/DDBJ whole genome shotgun (WGS) entry which is preliminary data.</text>
</comment>